<comment type="caution">
    <text evidence="3">The sequence shown here is derived from an EMBL/GenBank/DDBJ whole genome shotgun (WGS) entry which is preliminary data.</text>
</comment>
<reference evidence="3 4" key="1">
    <citation type="submission" date="2018-08" db="EMBL/GenBank/DDBJ databases">
        <title>Murine metabolic-syndrome-specific gut microbial biobank.</title>
        <authorList>
            <person name="Liu C."/>
        </authorList>
    </citation>
    <scope>NUCLEOTIDE SEQUENCE [LARGE SCALE GENOMIC DNA]</scope>
    <source>
        <strain evidence="3 4">583</strain>
    </source>
</reference>
<proteinExistence type="predicted"/>
<dbReference type="PIRSF" id="PIRSF019083">
    <property type="entry name" value="UCP019083_VanZ"/>
    <property type="match status" value="1"/>
</dbReference>
<feature type="transmembrane region" description="Helical" evidence="1">
    <location>
        <begin position="128"/>
        <end position="144"/>
    </location>
</feature>
<keyword evidence="4" id="KW-1185">Reference proteome</keyword>
<keyword evidence="1" id="KW-1133">Transmembrane helix</keyword>
<accession>A0A845QVQ8</accession>
<feature type="transmembrane region" description="Helical" evidence="1">
    <location>
        <begin position="9"/>
        <end position="26"/>
    </location>
</feature>
<evidence type="ECO:0000256" key="1">
    <source>
        <dbReference type="SAM" id="Phobius"/>
    </source>
</evidence>
<name>A0A845QVQ8_9CLOT</name>
<feature type="domain" description="VanZ-like" evidence="2">
    <location>
        <begin position="12"/>
        <end position="144"/>
    </location>
</feature>
<dbReference type="InterPro" id="IPR006976">
    <property type="entry name" value="VanZ-like"/>
</dbReference>
<keyword evidence="1" id="KW-0812">Transmembrane</keyword>
<sequence>MKQNNKKKISYLAVFVWMGVIFYLSHQSGDSSGGLSSGITEMMLNVINTIFPSLKVDIDLFHHIIRKLAHFTAYFILAILLINALRTSNIFGFKSIIIALLISIIYAATDEFHQSFIPGRGPSIKDVFIDSFGASFGLAIYFVFSKLKKRRVS</sequence>
<dbReference type="RefSeq" id="WP_160196654.1">
    <property type="nucleotide sequence ID" value="NZ_QXXA01000005.1"/>
</dbReference>
<dbReference type="EMBL" id="QXXA01000005">
    <property type="protein sequence ID" value="NBI06170.1"/>
    <property type="molecule type" value="Genomic_DNA"/>
</dbReference>
<evidence type="ECO:0000313" key="4">
    <source>
        <dbReference type="Proteomes" id="UP000467132"/>
    </source>
</evidence>
<protein>
    <submittedName>
        <fullName evidence="3">VanZ family protein</fullName>
    </submittedName>
</protein>
<dbReference type="NCBIfam" id="NF037970">
    <property type="entry name" value="vanZ_1"/>
    <property type="match status" value="1"/>
</dbReference>
<dbReference type="InterPro" id="IPR016747">
    <property type="entry name" value="Phosphotransbutyrylase"/>
</dbReference>
<feature type="transmembrane region" description="Helical" evidence="1">
    <location>
        <begin position="64"/>
        <end position="84"/>
    </location>
</feature>
<keyword evidence="1" id="KW-0472">Membrane</keyword>
<dbReference type="OrthoDB" id="291892at2"/>
<dbReference type="Proteomes" id="UP000467132">
    <property type="component" value="Unassembled WGS sequence"/>
</dbReference>
<gene>
    <name evidence="3" type="ORF">D3Z33_04760</name>
</gene>
<evidence type="ECO:0000313" key="3">
    <source>
        <dbReference type="EMBL" id="NBI06170.1"/>
    </source>
</evidence>
<dbReference type="Pfam" id="PF04892">
    <property type="entry name" value="VanZ"/>
    <property type="match status" value="1"/>
</dbReference>
<dbReference type="AlphaFoldDB" id="A0A845QVQ8"/>
<dbReference type="PANTHER" id="PTHR28008">
    <property type="entry name" value="DOMAIN PROTEIN, PUTATIVE (AFU_ORTHOLOGUE AFUA_3G10980)-RELATED"/>
    <property type="match status" value="1"/>
</dbReference>
<feature type="transmembrane region" description="Helical" evidence="1">
    <location>
        <begin position="91"/>
        <end position="108"/>
    </location>
</feature>
<dbReference type="PANTHER" id="PTHR28008:SF1">
    <property type="entry name" value="DOMAIN PROTEIN, PUTATIVE (AFU_ORTHOLOGUE AFUA_3G10980)-RELATED"/>
    <property type="match status" value="1"/>
</dbReference>
<organism evidence="3 4">
    <name type="scientific">Senegalia massiliensis</name>
    <dbReference type="NCBI Taxonomy" id="1720316"/>
    <lineage>
        <taxon>Bacteria</taxon>
        <taxon>Bacillati</taxon>
        <taxon>Bacillota</taxon>
        <taxon>Clostridia</taxon>
        <taxon>Eubacteriales</taxon>
        <taxon>Clostridiaceae</taxon>
        <taxon>Senegalia</taxon>
    </lineage>
</organism>
<evidence type="ECO:0000259" key="2">
    <source>
        <dbReference type="Pfam" id="PF04892"/>
    </source>
</evidence>